<dbReference type="EMBL" id="OY731402">
    <property type="protein sequence ID" value="CAJ1957545.1"/>
    <property type="molecule type" value="Genomic_DNA"/>
</dbReference>
<accession>A0AA86VQX7</accession>
<protein>
    <submittedName>
        <fullName evidence="1">Uncharacterized protein</fullName>
    </submittedName>
</protein>
<evidence type="ECO:0000313" key="1">
    <source>
        <dbReference type="EMBL" id="CAJ1957545.1"/>
    </source>
</evidence>
<proteinExistence type="predicted"/>
<sequence>MNGCNSDFDGNGLSMEVSAIYLAMKNSKLECVDEHGQDPVSSDIWTEEDDCSSLIASIDPAVLASLPPSMQLDLLVQVV</sequence>
<reference evidence="1" key="1">
    <citation type="submission" date="2023-10" db="EMBL/GenBank/DDBJ databases">
        <authorList>
            <person name="Domelevo Entfellner J.-B."/>
        </authorList>
    </citation>
    <scope>NUCLEOTIDE SEQUENCE</scope>
</reference>
<dbReference type="Gramene" id="rna-AYBTSS11_LOCUS17259">
    <property type="protein sequence ID" value="CAJ1957545.1"/>
    <property type="gene ID" value="gene-AYBTSS11_LOCUS17259"/>
</dbReference>
<dbReference type="AlphaFoldDB" id="A0AA86VQX7"/>
<organism evidence="1 2">
    <name type="scientific">Sphenostylis stenocarpa</name>
    <dbReference type="NCBI Taxonomy" id="92480"/>
    <lineage>
        <taxon>Eukaryota</taxon>
        <taxon>Viridiplantae</taxon>
        <taxon>Streptophyta</taxon>
        <taxon>Embryophyta</taxon>
        <taxon>Tracheophyta</taxon>
        <taxon>Spermatophyta</taxon>
        <taxon>Magnoliopsida</taxon>
        <taxon>eudicotyledons</taxon>
        <taxon>Gunneridae</taxon>
        <taxon>Pentapetalae</taxon>
        <taxon>rosids</taxon>
        <taxon>fabids</taxon>
        <taxon>Fabales</taxon>
        <taxon>Fabaceae</taxon>
        <taxon>Papilionoideae</taxon>
        <taxon>50 kb inversion clade</taxon>
        <taxon>NPAAA clade</taxon>
        <taxon>indigoferoid/millettioid clade</taxon>
        <taxon>Phaseoleae</taxon>
        <taxon>Sphenostylis</taxon>
    </lineage>
</organism>
<evidence type="ECO:0000313" key="2">
    <source>
        <dbReference type="Proteomes" id="UP001189624"/>
    </source>
</evidence>
<gene>
    <name evidence="1" type="ORF">AYBTSS11_LOCUS17259</name>
</gene>
<dbReference type="Proteomes" id="UP001189624">
    <property type="component" value="Chromosome 5"/>
</dbReference>
<keyword evidence="2" id="KW-1185">Reference proteome</keyword>
<name>A0AA86VQX7_9FABA</name>